<keyword evidence="2" id="KW-0732">Signal</keyword>
<evidence type="ECO:0000256" key="4">
    <source>
        <dbReference type="SAM" id="MobiDB-lite"/>
    </source>
</evidence>
<dbReference type="AlphaFoldDB" id="A0A285LWR0"/>
<name>A0A285LWR0_9NOCA</name>
<dbReference type="SUPFAM" id="SSF53474">
    <property type="entry name" value="alpha/beta-Hydrolases"/>
    <property type="match status" value="1"/>
</dbReference>
<proteinExistence type="inferred from homology"/>
<dbReference type="InterPro" id="IPR000073">
    <property type="entry name" value="AB_hydrolase_1"/>
</dbReference>
<dbReference type="EMBL" id="OBEG01000005">
    <property type="protein sequence ID" value="SNY88096.1"/>
    <property type="molecule type" value="Genomic_DNA"/>
</dbReference>
<dbReference type="InterPro" id="IPR029058">
    <property type="entry name" value="AB_hydrolase_fold"/>
</dbReference>
<dbReference type="Proteomes" id="UP000219565">
    <property type="component" value="Unassembled WGS sequence"/>
</dbReference>
<evidence type="ECO:0000313" key="6">
    <source>
        <dbReference type="EMBL" id="SNY88096.1"/>
    </source>
</evidence>
<dbReference type="PANTHER" id="PTHR43248">
    <property type="entry name" value="2-SUCCINYL-6-HYDROXY-2,4-CYCLOHEXADIENE-1-CARBOXYLATE SYNTHASE"/>
    <property type="match status" value="1"/>
</dbReference>
<protein>
    <submittedName>
        <fullName evidence="6">Alpha/beta hydrolase fold</fullName>
    </submittedName>
</protein>
<dbReference type="PANTHER" id="PTHR43248:SF29">
    <property type="entry name" value="TRIPEPTIDYL AMINOPEPTIDASE"/>
    <property type="match status" value="1"/>
</dbReference>
<dbReference type="OrthoDB" id="3252468at2"/>
<feature type="domain" description="AB hydrolase-1" evidence="5">
    <location>
        <begin position="110"/>
        <end position="485"/>
    </location>
</feature>
<dbReference type="STRING" id="1379680.GCA_001612615_04333"/>
<evidence type="ECO:0000313" key="7">
    <source>
        <dbReference type="Proteomes" id="UP000219565"/>
    </source>
</evidence>
<feature type="region of interest" description="Disordered" evidence="4">
    <location>
        <begin position="1"/>
        <end position="20"/>
    </location>
</feature>
<accession>A0A285LWR0</accession>
<keyword evidence="7" id="KW-1185">Reference proteome</keyword>
<gene>
    <name evidence="6" type="ORF">SAMN04244553_5058</name>
</gene>
<organism evidence="6 7">
    <name type="scientific">Nocardia amikacinitolerans</name>
    <dbReference type="NCBI Taxonomy" id="756689"/>
    <lineage>
        <taxon>Bacteria</taxon>
        <taxon>Bacillati</taxon>
        <taxon>Actinomycetota</taxon>
        <taxon>Actinomycetes</taxon>
        <taxon>Mycobacteriales</taxon>
        <taxon>Nocardiaceae</taxon>
        <taxon>Nocardia</taxon>
    </lineage>
</organism>
<reference evidence="7" key="1">
    <citation type="submission" date="2017-09" db="EMBL/GenBank/DDBJ databases">
        <authorList>
            <person name="Varghese N."/>
            <person name="Submissions S."/>
        </authorList>
    </citation>
    <scope>NUCLEOTIDE SEQUENCE [LARGE SCALE GENOMIC DNA]</scope>
    <source>
        <strain evidence="7">DSM 45537</strain>
    </source>
</reference>
<keyword evidence="3 6" id="KW-0378">Hydrolase</keyword>
<sequence length="514" mass="54028">MSGWRKNSKNTGAHGRDGATRTVRALSATALLTLAACGGSGTAASPDLDRYYDQRVAWGSCADFPHGAELTAGGLECARVTVPLDYAEPDGATASIAISRLPARGERVAALLTNPGGPGSPGLAMPLMFAKSETAQRFDVIGVDVRGLGASTPKVVCLTPEEFQAERNELDIDYSAEGIAQTEREHRDYVDKCVRRTGVDVLANVGTREVARDFDVIRAALGDEKLTYYGGSYGTRLGSTFAEMFPGRVRAMVLDGGVDPATDMVDAVVFSRGFQQAFDAYATDCAKAPDCPLGTEPARATAAFHALVLPLIDRPAATADPRGLGYRDALSAVANSLYNPAGRPGITTGLKELAGGRGDALLAFADIIASPSIVERDLQQAVFCLEEKRVTDRAEAAELDRHTRSAAPIFDDGRATGQAPLGVCAFWPVPTNSQPHVPSIPNLPKVVVVSVTGDPATPHQGGINLARALGASLVTYEGVQHGVFGQGVACVDEPVLRYLIDLTPPPEGLVCRSV</sequence>
<dbReference type="RefSeq" id="WP_097247050.1">
    <property type="nucleotide sequence ID" value="NZ_OBEG01000005.1"/>
</dbReference>
<comment type="similarity">
    <text evidence="1">Belongs to the peptidase S33 family.</text>
</comment>
<evidence type="ECO:0000259" key="5">
    <source>
        <dbReference type="Pfam" id="PF00561"/>
    </source>
</evidence>
<dbReference type="Pfam" id="PF00561">
    <property type="entry name" value="Abhydrolase_1"/>
    <property type="match status" value="1"/>
</dbReference>
<dbReference type="Gene3D" id="3.40.50.1820">
    <property type="entry name" value="alpha/beta hydrolase"/>
    <property type="match status" value="1"/>
</dbReference>
<evidence type="ECO:0000256" key="1">
    <source>
        <dbReference type="ARBA" id="ARBA00010088"/>
    </source>
</evidence>
<evidence type="ECO:0000256" key="3">
    <source>
        <dbReference type="ARBA" id="ARBA00022801"/>
    </source>
</evidence>
<evidence type="ECO:0000256" key="2">
    <source>
        <dbReference type="ARBA" id="ARBA00022729"/>
    </source>
</evidence>
<dbReference type="InterPro" id="IPR051601">
    <property type="entry name" value="Serine_prot/Carboxylest_S33"/>
</dbReference>
<dbReference type="GO" id="GO:0016787">
    <property type="term" value="F:hydrolase activity"/>
    <property type="evidence" value="ECO:0007669"/>
    <property type="project" value="UniProtKB-KW"/>
</dbReference>